<organism evidence="2 3">
    <name type="scientific">Mycolicibacterium obuense</name>
    <dbReference type="NCBI Taxonomy" id="1807"/>
    <lineage>
        <taxon>Bacteria</taxon>
        <taxon>Bacillati</taxon>
        <taxon>Actinomycetota</taxon>
        <taxon>Actinomycetes</taxon>
        <taxon>Mycobacteriales</taxon>
        <taxon>Mycobacteriaceae</taxon>
        <taxon>Mycolicibacterium</taxon>
    </lineage>
</organism>
<dbReference type="Proteomes" id="UP000036313">
    <property type="component" value="Unassembled WGS sequence"/>
</dbReference>
<gene>
    <name evidence="2" type="ORF">MOBUDSM44075_00172</name>
</gene>
<evidence type="ECO:0000256" key="1">
    <source>
        <dbReference type="SAM" id="Phobius"/>
    </source>
</evidence>
<feature type="transmembrane region" description="Helical" evidence="1">
    <location>
        <begin position="103"/>
        <end position="125"/>
    </location>
</feature>
<dbReference type="RefSeq" id="WP_201778327.1">
    <property type="nucleotide sequence ID" value="NZ_JYNU01000001.1"/>
</dbReference>
<keyword evidence="1" id="KW-0812">Transmembrane</keyword>
<dbReference type="EMBL" id="JYNU01000001">
    <property type="protein sequence ID" value="KMO82049.1"/>
    <property type="molecule type" value="Genomic_DNA"/>
</dbReference>
<dbReference type="AlphaFoldDB" id="A0A0J6WHK9"/>
<dbReference type="PATRIC" id="fig|1807.14.peg.179"/>
<keyword evidence="1" id="KW-1133">Transmembrane helix</keyword>
<evidence type="ECO:0008006" key="4">
    <source>
        <dbReference type="Google" id="ProtNLM"/>
    </source>
</evidence>
<evidence type="ECO:0000313" key="2">
    <source>
        <dbReference type="EMBL" id="KMO82049.1"/>
    </source>
</evidence>
<keyword evidence="1" id="KW-0472">Membrane</keyword>
<sequence length="147" mass="15030">MTNVARMSTLIGIARAAIGVGYMIAPTRSHTTLAGRDAALPTTRAASRTFGIREIYVGGSVVAAQAWAPRAVVPLLLAGVAIDAWDTAAFAMTADVPRGMRSAGVAVAGAFTVGGIAATVAATAARPRLTRCRMLQPRLLSGLSARP</sequence>
<name>A0A0J6WHK9_9MYCO</name>
<reference evidence="2 3" key="1">
    <citation type="journal article" date="2015" name="Genome Biol. Evol.">
        <title>Characterization of Three Mycobacterium spp. with Potential Use in Bioremediation by Genome Sequencing and Comparative Genomics.</title>
        <authorList>
            <person name="Das S."/>
            <person name="Pettersson B.M."/>
            <person name="Behra P.R."/>
            <person name="Ramesh M."/>
            <person name="Dasgupta S."/>
            <person name="Bhattacharya A."/>
            <person name="Kirsebom L.A."/>
        </authorList>
    </citation>
    <scope>NUCLEOTIDE SEQUENCE [LARGE SCALE GENOMIC DNA]</scope>
    <source>
        <strain evidence="2 3">DSM 44075</strain>
    </source>
</reference>
<evidence type="ECO:0000313" key="3">
    <source>
        <dbReference type="Proteomes" id="UP000036313"/>
    </source>
</evidence>
<protein>
    <recommendedName>
        <fullName evidence="4">DUF4267 domain-containing protein</fullName>
    </recommendedName>
</protein>
<proteinExistence type="predicted"/>
<comment type="caution">
    <text evidence="2">The sequence shown here is derived from an EMBL/GenBank/DDBJ whole genome shotgun (WGS) entry which is preliminary data.</text>
</comment>
<accession>A0A0J6WHK9</accession>